<feature type="domain" description="Type ISP restriction-modification enzyme LLaBIII C-terminal specificity" evidence="7">
    <location>
        <begin position="688"/>
        <end position="1041"/>
    </location>
</feature>
<dbReference type="InterPro" id="IPR041635">
    <property type="entry name" value="Type_ISP_LLaBIII_C"/>
</dbReference>
<accession>A0A238VMT2</accession>
<dbReference type="OrthoDB" id="9776021at2"/>
<dbReference type="GO" id="GO:0003677">
    <property type="term" value="F:DNA binding"/>
    <property type="evidence" value="ECO:0007669"/>
    <property type="project" value="InterPro"/>
</dbReference>
<dbReference type="Proteomes" id="UP000198403">
    <property type="component" value="Unassembled WGS sequence"/>
</dbReference>
<dbReference type="PANTHER" id="PTHR33841">
    <property type="entry name" value="DNA METHYLTRANSFERASE YEEA-RELATED"/>
    <property type="match status" value="1"/>
</dbReference>
<dbReference type="GO" id="GO:0009007">
    <property type="term" value="F:site-specific DNA-methyltransferase (adenine-specific) activity"/>
    <property type="evidence" value="ECO:0007669"/>
    <property type="project" value="UniProtKB-EC"/>
</dbReference>
<dbReference type="GO" id="GO:0032259">
    <property type="term" value="P:methylation"/>
    <property type="evidence" value="ECO:0007669"/>
    <property type="project" value="UniProtKB-KW"/>
</dbReference>
<feature type="domain" description="DNA methylase adenine-specific" evidence="6">
    <location>
        <begin position="310"/>
        <end position="497"/>
    </location>
</feature>
<dbReference type="InterPro" id="IPR003356">
    <property type="entry name" value="DNA_methylase_A-5"/>
</dbReference>
<sequence>MAAVPRFDEIVSAFGAAAKDKLAGPGDREAAIRSPIERLITETATELGLTAVPYDEVRDSDRAVRPDYAIAVNGAISGYIEVKKPGASVDPDSFTGHNRRQWDRQRDLPNLIYTNGTEWRLWRDGEAVVLPVNLSGGPLDRAGTALTAPPALELLLTDFLRWHPAPITSVHALVRAVAPLTRLLRGEVLDQLAAERRAVAVGGAQEAQPFLGLAQDWRSLLFPTASDEVFADGYAQAVTFALLLARTEGIELAGSLHDIGTALGGADHSLMGRALQLLTDNVAADFSVTLQLLVRVVGAVNWTRVRAGRRDTYLHLYERFLEVYDPNLRKQSGSYYTPHQVVEQMVRLAEEALISRFGRMKGFADPEVRTIDPAMGTGTYLHEIITRVSAVVEAREGPGAVPAATAQLAERLVGFELQMGPYAVAELRTSGLLRDLNAQLPLSGMQLYVADTLDDPDAEVTQLASGLDLIARSRRQANDIKRRSPVTVVIGNPPYRERAEGLGGWIENGTADVVAPLQAFRAEGNGLSEYVLKNLYVYFWRWATWKVFDAHRDQPGTDTGIVCFITTSGYLRGPGFKGMREYLRRTCSEGWVIDLTPEGQTPDVPTRVFPGVRQPLAIGLFLRREGSTEDVPAEIRYRAVHGRQANKFDALEKIGLDDDGWRSARTSWQAPFTPAAEGAWDEFPALSDLMPWVAPGVKANRTWVYAPSPDVLDARWRRLVAETDRVEKQRLFKETRDSRLDDRKDALPGHDTASATGHIEDERGTVSGIVRVGYRAFDRQWLIADSRVLDQPRPALWAARIPGQVFAYELHSSPISTGPGIVLSSLVPDMHHFKGSEGGRALPLLHPGGRPNTAAGLLEALSALVGGALFEGAVEAGDLLAYVAAVVSHPGYTARFADELTTPGVRVPITADPGLWAEAVTLGRGIVWAQTYGEAMADDSAGRPAHDIRFEVGHSCRVLNRTPITGLPDGVTYDEATDEVVLGTGRWGPVRREVFDYAVGGKNVIRSWINYRKAVPGGKKTSPLDDVHIGAWPAEWSAEFTDLLTLLTRLVEVEPAQLDLLDRVLAGPVVTVSTLTEHGVQWPSSSADRKPNFTSPVVTQASTDQLF</sequence>
<evidence type="ECO:0000256" key="3">
    <source>
        <dbReference type="ARBA" id="ARBA00022679"/>
    </source>
</evidence>
<dbReference type="RefSeq" id="WP_089335439.1">
    <property type="nucleotide sequence ID" value="NZ_FZNO01000004.1"/>
</dbReference>
<evidence type="ECO:0000313" key="9">
    <source>
        <dbReference type="Proteomes" id="UP000198403"/>
    </source>
</evidence>
<dbReference type="PANTHER" id="PTHR33841:SF1">
    <property type="entry name" value="DNA METHYLTRANSFERASE A"/>
    <property type="match status" value="1"/>
</dbReference>
<keyword evidence="3" id="KW-0808">Transferase</keyword>
<feature type="compositionally biased region" description="Basic and acidic residues" evidence="5">
    <location>
        <begin position="737"/>
        <end position="748"/>
    </location>
</feature>
<evidence type="ECO:0000256" key="5">
    <source>
        <dbReference type="SAM" id="MobiDB-lite"/>
    </source>
</evidence>
<evidence type="ECO:0000256" key="2">
    <source>
        <dbReference type="ARBA" id="ARBA00022603"/>
    </source>
</evidence>
<keyword evidence="9" id="KW-1185">Reference proteome</keyword>
<dbReference type="SUPFAM" id="SSF53335">
    <property type="entry name" value="S-adenosyl-L-methionine-dependent methyltransferases"/>
    <property type="match status" value="1"/>
</dbReference>
<evidence type="ECO:0000256" key="4">
    <source>
        <dbReference type="ARBA" id="ARBA00047942"/>
    </source>
</evidence>
<evidence type="ECO:0000259" key="6">
    <source>
        <dbReference type="Pfam" id="PF02384"/>
    </source>
</evidence>
<protein>
    <recommendedName>
        <fullName evidence="1">site-specific DNA-methyltransferase (adenine-specific)</fullName>
        <ecNumber evidence="1">2.1.1.72</ecNumber>
    </recommendedName>
</protein>
<evidence type="ECO:0000256" key="1">
    <source>
        <dbReference type="ARBA" id="ARBA00011900"/>
    </source>
</evidence>
<evidence type="ECO:0000313" key="8">
    <source>
        <dbReference type="EMBL" id="SNR35675.1"/>
    </source>
</evidence>
<comment type="catalytic activity">
    <reaction evidence="4">
        <text>a 2'-deoxyadenosine in DNA + S-adenosyl-L-methionine = an N(6)-methyl-2'-deoxyadenosine in DNA + S-adenosyl-L-homocysteine + H(+)</text>
        <dbReference type="Rhea" id="RHEA:15197"/>
        <dbReference type="Rhea" id="RHEA-COMP:12418"/>
        <dbReference type="Rhea" id="RHEA-COMP:12419"/>
        <dbReference type="ChEBI" id="CHEBI:15378"/>
        <dbReference type="ChEBI" id="CHEBI:57856"/>
        <dbReference type="ChEBI" id="CHEBI:59789"/>
        <dbReference type="ChEBI" id="CHEBI:90615"/>
        <dbReference type="ChEBI" id="CHEBI:90616"/>
        <dbReference type="EC" id="2.1.1.72"/>
    </reaction>
</comment>
<dbReference type="InterPro" id="IPR050953">
    <property type="entry name" value="N4_N6_ade-DNA_methylase"/>
</dbReference>
<dbReference type="Pfam" id="PF18135">
    <property type="entry name" value="Type_ISP_C"/>
    <property type="match status" value="1"/>
</dbReference>
<dbReference type="Pfam" id="PF02384">
    <property type="entry name" value="N6_Mtase"/>
    <property type="match status" value="1"/>
</dbReference>
<gene>
    <name evidence="8" type="ORF">SAMN06272737_1041</name>
</gene>
<keyword evidence="2 8" id="KW-0489">Methyltransferase</keyword>
<reference evidence="8 9" key="1">
    <citation type="submission" date="2017-06" db="EMBL/GenBank/DDBJ databases">
        <authorList>
            <person name="Kim H.J."/>
            <person name="Triplett B.A."/>
        </authorList>
    </citation>
    <scope>NUCLEOTIDE SEQUENCE [LARGE SCALE GENOMIC DNA]</scope>
    <source>
        <strain evidence="8 9">DSM 44272</strain>
    </source>
</reference>
<feature type="region of interest" description="Disordered" evidence="5">
    <location>
        <begin position="737"/>
        <end position="759"/>
    </location>
</feature>
<dbReference type="EMBL" id="FZNO01000004">
    <property type="protein sequence ID" value="SNR35675.1"/>
    <property type="molecule type" value="Genomic_DNA"/>
</dbReference>
<dbReference type="InterPro" id="IPR029063">
    <property type="entry name" value="SAM-dependent_MTases_sf"/>
</dbReference>
<dbReference type="EC" id="2.1.1.72" evidence="1"/>
<dbReference type="PRINTS" id="PR00507">
    <property type="entry name" value="N12N6MTFRASE"/>
</dbReference>
<dbReference type="GO" id="GO:0008170">
    <property type="term" value="F:N-methyltransferase activity"/>
    <property type="evidence" value="ECO:0007669"/>
    <property type="project" value="InterPro"/>
</dbReference>
<evidence type="ECO:0000259" key="7">
    <source>
        <dbReference type="Pfam" id="PF18135"/>
    </source>
</evidence>
<proteinExistence type="predicted"/>
<dbReference type="AlphaFoldDB" id="A0A238VMT2"/>
<name>A0A238VMT2_9ACTN</name>
<dbReference type="Gene3D" id="3.40.50.150">
    <property type="entry name" value="Vaccinia Virus protein VP39"/>
    <property type="match status" value="1"/>
</dbReference>
<organism evidence="8 9">
    <name type="scientific">Blastococcus mobilis</name>
    <dbReference type="NCBI Taxonomy" id="1938746"/>
    <lineage>
        <taxon>Bacteria</taxon>
        <taxon>Bacillati</taxon>
        <taxon>Actinomycetota</taxon>
        <taxon>Actinomycetes</taxon>
        <taxon>Geodermatophilales</taxon>
        <taxon>Geodermatophilaceae</taxon>
        <taxon>Blastococcus</taxon>
    </lineage>
</organism>